<dbReference type="EMBL" id="CM043808">
    <property type="protein sequence ID" value="KAI4801688.1"/>
    <property type="molecule type" value="Genomic_DNA"/>
</dbReference>
<protein>
    <submittedName>
        <fullName evidence="1">Uncharacterized protein</fullName>
    </submittedName>
</protein>
<comment type="caution">
    <text evidence="1">The sequence shown here is derived from an EMBL/GenBank/DDBJ whole genome shotgun (WGS) entry which is preliminary data.</text>
</comment>
<evidence type="ECO:0000313" key="1">
    <source>
        <dbReference type="EMBL" id="KAI4801688.1"/>
    </source>
</evidence>
<accession>A0ACB9VPI3</accession>
<proteinExistence type="predicted"/>
<keyword evidence="2" id="KW-1185">Reference proteome</keyword>
<gene>
    <name evidence="1" type="ORF">KUCAC02_019566</name>
</gene>
<dbReference type="Proteomes" id="UP001057452">
    <property type="component" value="Chromosome 24"/>
</dbReference>
<evidence type="ECO:0000313" key="2">
    <source>
        <dbReference type="Proteomes" id="UP001057452"/>
    </source>
</evidence>
<organism evidence="1 2">
    <name type="scientific">Chaenocephalus aceratus</name>
    <name type="common">Blackfin icefish</name>
    <name type="synonym">Chaenichthys aceratus</name>
    <dbReference type="NCBI Taxonomy" id="36190"/>
    <lineage>
        <taxon>Eukaryota</taxon>
        <taxon>Metazoa</taxon>
        <taxon>Chordata</taxon>
        <taxon>Craniata</taxon>
        <taxon>Vertebrata</taxon>
        <taxon>Euteleostomi</taxon>
        <taxon>Actinopterygii</taxon>
        <taxon>Neopterygii</taxon>
        <taxon>Teleostei</taxon>
        <taxon>Neoteleostei</taxon>
        <taxon>Acanthomorphata</taxon>
        <taxon>Eupercaria</taxon>
        <taxon>Perciformes</taxon>
        <taxon>Notothenioidei</taxon>
        <taxon>Channichthyidae</taxon>
        <taxon>Chaenocephalus</taxon>
    </lineage>
</organism>
<sequence>MRHLDDQWEQRRSVQLTKGTPRDGERNSSGQLLRPEEVFQSFLKTTLEPRQRAPAPAHANLDENVALVYGRAHVLVWENQPAVRRHRWLRGRPAVSLITHVTCSSVHSPLGEESMRQPLIHSGGAGEDSYPPAGFIKMPQPSTMRLHCLASLKWPTMAGNQVQDSETHRWE</sequence>
<name>A0ACB9VPI3_CHAAC</name>
<reference evidence="1" key="1">
    <citation type="submission" date="2022-05" db="EMBL/GenBank/DDBJ databases">
        <title>Chromosome-level genome of Chaenocephalus aceratus.</title>
        <authorList>
            <person name="Park H."/>
        </authorList>
    </citation>
    <scope>NUCLEOTIDE SEQUENCE</scope>
    <source>
        <strain evidence="1">KU_202001</strain>
    </source>
</reference>